<accession>A0A0E0HQ80</accession>
<dbReference type="Gramene" id="ONIVA06G15860.1">
    <property type="protein sequence ID" value="ONIVA06G15860.1"/>
    <property type="gene ID" value="ONIVA06G15860"/>
</dbReference>
<evidence type="ECO:0000313" key="2">
    <source>
        <dbReference type="EnsemblPlants" id="ONIVA06G15860.1"/>
    </source>
</evidence>
<reference evidence="2" key="1">
    <citation type="submission" date="2015-04" db="UniProtKB">
        <authorList>
            <consortium name="EnsemblPlants"/>
        </authorList>
    </citation>
    <scope>IDENTIFICATION</scope>
    <source>
        <strain evidence="2">SL10</strain>
    </source>
</reference>
<feature type="region of interest" description="Disordered" evidence="1">
    <location>
        <begin position="16"/>
        <end position="67"/>
    </location>
</feature>
<evidence type="ECO:0000256" key="1">
    <source>
        <dbReference type="SAM" id="MobiDB-lite"/>
    </source>
</evidence>
<dbReference type="OMA" id="RIWRRAE"/>
<dbReference type="Proteomes" id="UP000006591">
    <property type="component" value="Chromosome 6"/>
</dbReference>
<organism evidence="2">
    <name type="scientific">Oryza nivara</name>
    <name type="common">Indian wild rice</name>
    <name type="synonym">Oryza sativa f. spontanea</name>
    <dbReference type="NCBI Taxonomy" id="4536"/>
    <lineage>
        <taxon>Eukaryota</taxon>
        <taxon>Viridiplantae</taxon>
        <taxon>Streptophyta</taxon>
        <taxon>Embryophyta</taxon>
        <taxon>Tracheophyta</taxon>
        <taxon>Spermatophyta</taxon>
        <taxon>Magnoliopsida</taxon>
        <taxon>Liliopsida</taxon>
        <taxon>Poales</taxon>
        <taxon>Poaceae</taxon>
        <taxon>BOP clade</taxon>
        <taxon>Oryzoideae</taxon>
        <taxon>Oryzeae</taxon>
        <taxon>Oryzinae</taxon>
        <taxon>Oryza</taxon>
    </lineage>
</organism>
<evidence type="ECO:0008006" key="4">
    <source>
        <dbReference type="Google" id="ProtNLM"/>
    </source>
</evidence>
<protein>
    <recommendedName>
        <fullName evidence="4">DUF834 domain-containing protein</fullName>
    </recommendedName>
</protein>
<feature type="compositionally biased region" description="Basic and acidic residues" evidence="1">
    <location>
        <begin position="48"/>
        <end position="58"/>
    </location>
</feature>
<name>A0A0E0HQ80_ORYNI</name>
<keyword evidence="3" id="KW-1185">Reference proteome</keyword>
<dbReference type="AlphaFoldDB" id="A0A0E0HQ80"/>
<proteinExistence type="predicted"/>
<reference evidence="2" key="2">
    <citation type="submission" date="2018-04" db="EMBL/GenBank/DDBJ databases">
        <title>OnivRS2 (Oryza nivara Reference Sequence Version 2).</title>
        <authorList>
            <person name="Zhang J."/>
            <person name="Kudrna D."/>
            <person name="Lee S."/>
            <person name="Talag J."/>
            <person name="Rajasekar S."/>
            <person name="Welchert J."/>
            <person name="Hsing Y.-I."/>
            <person name="Wing R.A."/>
        </authorList>
    </citation>
    <scope>NUCLEOTIDE SEQUENCE [LARGE SCALE GENOMIC DNA]</scope>
    <source>
        <strain evidence="2">SL10</strain>
    </source>
</reference>
<dbReference type="HOGENOM" id="CLU_2816836_0_0_1"/>
<evidence type="ECO:0000313" key="3">
    <source>
        <dbReference type="Proteomes" id="UP000006591"/>
    </source>
</evidence>
<sequence>MPPTCRIWRRAERWMHPDEEERGHRPLVGEGTAPVGEEGGGTVMLVGRGEKEQRRRWGEAVVPPWER</sequence>
<dbReference type="EnsemblPlants" id="ONIVA06G15860.1">
    <property type="protein sequence ID" value="ONIVA06G15860.1"/>
    <property type="gene ID" value="ONIVA06G15860"/>
</dbReference>